<keyword evidence="3" id="KW-0973">c-di-GMP</keyword>
<feature type="domain" description="GGDEF" evidence="7">
    <location>
        <begin position="267"/>
        <end position="400"/>
    </location>
</feature>
<dbReference type="Gene3D" id="3.30.70.270">
    <property type="match status" value="1"/>
</dbReference>
<dbReference type="eggNOG" id="COG5001">
    <property type="taxonomic scope" value="Bacteria"/>
</dbReference>
<dbReference type="EMBL" id="CP000109">
    <property type="protein sequence ID" value="ABB42614.1"/>
    <property type="molecule type" value="Genomic_DNA"/>
</dbReference>
<dbReference type="Pfam" id="PF00990">
    <property type="entry name" value="GGDEF"/>
    <property type="match status" value="1"/>
</dbReference>
<keyword evidence="5" id="KW-0472">Membrane</keyword>
<name>Q31E09_HYDCU</name>
<dbReference type="CDD" id="cd01948">
    <property type="entry name" value="EAL"/>
    <property type="match status" value="1"/>
</dbReference>
<dbReference type="InterPro" id="IPR029787">
    <property type="entry name" value="Nucleotide_cyclase"/>
</dbReference>
<dbReference type="KEGG" id="tcx:Tcr_2024"/>
<dbReference type="Gene3D" id="3.20.20.450">
    <property type="entry name" value="EAL domain"/>
    <property type="match status" value="1"/>
</dbReference>
<evidence type="ECO:0000259" key="6">
    <source>
        <dbReference type="PROSITE" id="PS50883"/>
    </source>
</evidence>
<evidence type="ECO:0000259" key="7">
    <source>
        <dbReference type="PROSITE" id="PS50887"/>
    </source>
</evidence>
<dbReference type="GO" id="GO:0071111">
    <property type="term" value="F:cyclic-guanylate-specific phosphodiesterase activity"/>
    <property type="evidence" value="ECO:0007669"/>
    <property type="project" value="UniProtKB-EC"/>
</dbReference>
<dbReference type="FunFam" id="3.20.20.450:FF:000001">
    <property type="entry name" value="Cyclic di-GMP phosphodiesterase yahA"/>
    <property type="match status" value="1"/>
</dbReference>
<dbReference type="HOGENOM" id="CLU_000445_70_45_6"/>
<dbReference type="InterPro" id="IPR043128">
    <property type="entry name" value="Rev_trsase/Diguanyl_cyclase"/>
</dbReference>
<dbReference type="InterPro" id="IPR000160">
    <property type="entry name" value="GGDEF_dom"/>
</dbReference>
<accession>Q31E09</accession>
<dbReference type="SMART" id="SM00052">
    <property type="entry name" value="EAL"/>
    <property type="match status" value="1"/>
</dbReference>
<dbReference type="STRING" id="317025.Tcr_2024"/>
<dbReference type="SUPFAM" id="SSF141868">
    <property type="entry name" value="EAL domain-like"/>
    <property type="match status" value="1"/>
</dbReference>
<dbReference type="Pfam" id="PF00563">
    <property type="entry name" value="EAL"/>
    <property type="match status" value="1"/>
</dbReference>
<feature type="transmembrane region" description="Helical" evidence="5">
    <location>
        <begin position="6"/>
        <end position="28"/>
    </location>
</feature>
<dbReference type="PANTHER" id="PTHR44757">
    <property type="entry name" value="DIGUANYLATE CYCLASE DGCP"/>
    <property type="match status" value="1"/>
</dbReference>
<evidence type="ECO:0000256" key="3">
    <source>
        <dbReference type="ARBA" id="ARBA00022636"/>
    </source>
</evidence>
<dbReference type="InterPro" id="IPR035919">
    <property type="entry name" value="EAL_sf"/>
</dbReference>
<protein>
    <recommendedName>
        <fullName evidence="2">cyclic-guanylate-specific phosphodiesterase</fullName>
        <ecNumber evidence="2">3.1.4.52</ecNumber>
    </recommendedName>
</protein>
<organism evidence="8">
    <name type="scientific">Hydrogenovibrio crunogenus (strain DSM 25203 / XCL-2)</name>
    <name type="common">Thiomicrospira crunogena</name>
    <dbReference type="NCBI Taxonomy" id="317025"/>
    <lineage>
        <taxon>Bacteria</taxon>
        <taxon>Pseudomonadati</taxon>
        <taxon>Pseudomonadota</taxon>
        <taxon>Gammaproteobacteria</taxon>
        <taxon>Thiotrichales</taxon>
        <taxon>Piscirickettsiaceae</taxon>
        <taxon>Hydrogenovibrio</taxon>
    </lineage>
</organism>
<dbReference type="OrthoDB" id="9813913at2"/>
<dbReference type="CDD" id="cd01949">
    <property type="entry name" value="GGDEF"/>
    <property type="match status" value="1"/>
</dbReference>
<dbReference type="AlphaFoldDB" id="Q31E09"/>
<dbReference type="InterPro" id="IPR052155">
    <property type="entry name" value="Biofilm_reg_signaling"/>
</dbReference>
<dbReference type="PROSITE" id="PS50887">
    <property type="entry name" value="GGDEF"/>
    <property type="match status" value="1"/>
</dbReference>
<sequence>MLSIRYFFVIALVTIITVFYGVFFYYYLDDEQKKADLIVESIRHDLSETAYVISSEVKAPESIRSFKSFLHRKVANNPLISALVVGYENKVILTTDPSIQSLPTDLAIQKKLMSLTPNALKQHPIFEMDINFFIQDKPSYLNLYLYVDQTYIQKYFAESQHNFFLFFGLVPFLMLMLLWFVLRKYVTSPLEFLRQYAYYQSNVPSKFKLRELEYIRSSMVQTFDRLDNEKNELYRQARTDNLSGLANRNHLNERINWLISEYSRTGQEFAVLFMDLDNFKTVNDMLGHEVGDNLLKNVSTIIQEVLRDYDIIARVGGDEFVIVLNYYQSNFELTHVINRILDRISEVHMVDSHPVKVSASIGIVCFPKDGDNISTLMKNADIAMYEAKNSGKNRFKFFTESLHKQVIGEIQLEQDMQRALKNNEFELYFQPKICVNDGSVVGAEALVRWNDPKKGLVPPNDFIPAAEKTGLMVPLGHWVLKTAIQQQVTWKEQGLADLQISINLSPVQLLDTLFDRKLQALINQSGVDPTKLDIEMTESQFMENTEQNLHSLSTMRKQGINISLDDFGTGYSSLAYLKKFPIDTLKIDKTFIDDYATESGAIFIETIVKIAHTLNLNVVAEGIEQEAQLNYLVQTGCETYQGYYCSAPLPVSEFEAFLKSRTPVK</sequence>
<gene>
    <name evidence="8" type="ordered locus">Tcr_2024</name>
</gene>
<evidence type="ECO:0000256" key="1">
    <source>
        <dbReference type="ARBA" id="ARBA00001946"/>
    </source>
</evidence>
<proteinExistence type="predicted"/>
<feature type="transmembrane region" description="Helical" evidence="5">
    <location>
        <begin position="163"/>
        <end position="182"/>
    </location>
</feature>
<evidence type="ECO:0000256" key="2">
    <source>
        <dbReference type="ARBA" id="ARBA00012282"/>
    </source>
</evidence>
<dbReference type="FunFam" id="3.30.70.270:FF:000001">
    <property type="entry name" value="Diguanylate cyclase domain protein"/>
    <property type="match status" value="1"/>
</dbReference>
<feature type="domain" description="EAL" evidence="6">
    <location>
        <begin position="409"/>
        <end position="662"/>
    </location>
</feature>
<dbReference type="PROSITE" id="PS50883">
    <property type="entry name" value="EAL"/>
    <property type="match status" value="1"/>
</dbReference>
<dbReference type="PANTHER" id="PTHR44757:SF2">
    <property type="entry name" value="BIOFILM ARCHITECTURE MAINTENANCE PROTEIN MBAA"/>
    <property type="match status" value="1"/>
</dbReference>
<comment type="cofactor">
    <cofactor evidence="1">
        <name>Mg(2+)</name>
        <dbReference type="ChEBI" id="CHEBI:18420"/>
    </cofactor>
</comment>
<dbReference type="NCBIfam" id="TIGR00254">
    <property type="entry name" value="GGDEF"/>
    <property type="match status" value="1"/>
</dbReference>
<reference evidence="8" key="1">
    <citation type="submission" date="2006-07" db="EMBL/GenBank/DDBJ databases">
        <title>Complete sequence of Thiomicrospira crunogena XCL-2.</title>
        <authorList>
            <consortium name="US DOE Joint Genome Institute"/>
            <person name="Copeland A."/>
            <person name="Lucas S."/>
            <person name="Lapidus A."/>
            <person name="Barry K."/>
            <person name="Detter J.C."/>
            <person name="Glavina del Rio T."/>
            <person name="Hammon N."/>
            <person name="Israni S."/>
            <person name="Dalin E."/>
            <person name="Tice H."/>
            <person name="Pitluck S."/>
            <person name="Chain P."/>
            <person name="Malfatti S."/>
            <person name="Shin M."/>
            <person name="Vergez L."/>
            <person name="Schmutz J."/>
            <person name="Larimer F."/>
            <person name="Land M."/>
            <person name="Hauser L."/>
            <person name="Kyrpides N."/>
            <person name="Lykidis A."/>
            <person name="Scott K.M."/>
            <person name="Sievert S."/>
            <person name="Kerfeld C."/>
            <person name="Freyermuth S."/>
            <person name="Dobrinski K."/>
            <person name="Boller A."/>
            <person name="Fitzpatrick K."/>
            <person name="Thoma P."/>
            <person name="Moore J."/>
            <person name="Richardson P."/>
        </authorList>
    </citation>
    <scope>NUCLEOTIDE SEQUENCE</scope>
    <source>
        <strain evidence="8">XCL-2</strain>
    </source>
</reference>
<dbReference type="EC" id="3.1.4.52" evidence="2"/>
<keyword evidence="5" id="KW-1133">Transmembrane helix</keyword>
<evidence type="ECO:0000256" key="4">
    <source>
        <dbReference type="ARBA" id="ARBA00051114"/>
    </source>
</evidence>
<dbReference type="SMART" id="SM00267">
    <property type="entry name" value="GGDEF"/>
    <property type="match status" value="1"/>
</dbReference>
<dbReference type="InterPro" id="IPR001633">
    <property type="entry name" value="EAL_dom"/>
</dbReference>
<keyword evidence="5" id="KW-0812">Transmembrane</keyword>
<comment type="catalytic activity">
    <reaction evidence="4">
        <text>3',3'-c-di-GMP + H2O = 5'-phosphoguanylyl(3'-&gt;5')guanosine + H(+)</text>
        <dbReference type="Rhea" id="RHEA:24902"/>
        <dbReference type="ChEBI" id="CHEBI:15377"/>
        <dbReference type="ChEBI" id="CHEBI:15378"/>
        <dbReference type="ChEBI" id="CHEBI:58754"/>
        <dbReference type="ChEBI" id="CHEBI:58805"/>
        <dbReference type="EC" id="3.1.4.52"/>
    </reaction>
    <physiologicalReaction direction="left-to-right" evidence="4">
        <dbReference type="Rhea" id="RHEA:24903"/>
    </physiologicalReaction>
</comment>
<evidence type="ECO:0000313" key="8">
    <source>
        <dbReference type="EMBL" id="ABB42614.1"/>
    </source>
</evidence>
<evidence type="ECO:0000256" key="5">
    <source>
        <dbReference type="SAM" id="Phobius"/>
    </source>
</evidence>
<dbReference type="GO" id="GO:0071732">
    <property type="term" value="P:cellular response to nitric oxide"/>
    <property type="evidence" value="ECO:0007669"/>
    <property type="project" value="UniProtKB-ARBA"/>
</dbReference>
<dbReference type="SUPFAM" id="SSF55073">
    <property type="entry name" value="Nucleotide cyclase"/>
    <property type="match status" value="1"/>
</dbReference>